<feature type="compositionally biased region" description="Basic and acidic residues" evidence="1">
    <location>
        <begin position="31"/>
        <end position="40"/>
    </location>
</feature>
<keyword evidence="3" id="KW-1185">Reference proteome</keyword>
<dbReference type="EMBL" id="VFOK01000001">
    <property type="protein sequence ID" value="TQL34809.1"/>
    <property type="molecule type" value="Genomic_DNA"/>
</dbReference>
<sequence>MKKALMVLAAAGAAAFANSKYKSHTVGKELWKQTSDRPGEKSISASAKVD</sequence>
<dbReference type="Proteomes" id="UP000318336">
    <property type="component" value="Unassembled WGS sequence"/>
</dbReference>
<feature type="region of interest" description="Disordered" evidence="1">
    <location>
        <begin position="31"/>
        <end position="50"/>
    </location>
</feature>
<evidence type="ECO:0000256" key="1">
    <source>
        <dbReference type="SAM" id="MobiDB-lite"/>
    </source>
</evidence>
<dbReference type="RefSeq" id="WP_170206905.1">
    <property type="nucleotide sequence ID" value="NZ_CAJTBP010000001.1"/>
</dbReference>
<evidence type="ECO:0000313" key="2">
    <source>
        <dbReference type="EMBL" id="TQL34809.1"/>
    </source>
</evidence>
<gene>
    <name evidence="2" type="ORF">FB554_2989</name>
</gene>
<protein>
    <submittedName>
        <fullName evidence="2">Uncharacterized protein</fullName>
    </submittedName>
</protein>
<dbReference type="AlphaFoldDB" id="A0A542XG52"/>
<reference evidence="2 3" key="1">
    <citation type="submission" date="2019-06" db="EMBL/GenBank/DDBJ databases">
        <title>Sequencing the genomes of 1000 actinobacteria strains.</title>
        <authorList>
            <person name="Klenk H.-P."/>
        </authorList>
    </citation>
    <scope>NUCLEOTIDE SEQUENCE [LARGE SCALE GENOMIC DNA]</scope>
    <source>
        <strain evidence="2 3">DSM 24617</strain>
    </source>
</reference>
<proteinExistence type="predicted"/>
<comment type="caution">
    <text evidence="2">The sequence shown here is derived from an EMBL/GenBank/DDBJ whole genome shotgun (WGS) entry which is preliminary data.</text>
</comment>
<name>A0A542XG52_9MICO</name>
<accession>A0A542XG52</accession>
<evidence type="ECO:0000313" key="3">
    <source>
        <dbReference type="Proteomes" id="UP000318336"/>
    </source>
</evidence>
<organism evidence="2 3">
    <name type="scientific">Barrientosiimonas humi</name>
    <dbReference type="NCBI Taxonomy" id="999931"/>
    <lineage>
        <taxon>Bacteria</taxon>
        <taxon>Bacillati</taxon>
        <taxon>Actinomycetota</taxon>
        <taxon>Actinomycetes</taxon>
        <taxon>Micrococcales</taxon>
        <taxon>Dermacoccaceae</taxon>
        <taxon>Barrientosiimonas</taxon>
    </lineage>
</organism>